<dbReference type="EMBL" id="BMAU01021217">
    <property type="protein sequence ID" value="GFY00170.1"/>
    <property type="molecule type" value="Genomic_DNA"/>
</dbReference>
<reference evidence="1" key="1">
    <citation type="submission" date="2020-08" db="EMBL/GenBank/DDBJ databases">
        <title>Multicomponent nature underlies the extraordinary mechanical properties of spider dragline silk.</title>
        <authorList>
            <person name="Kono N."/>
            <person name="Nakamura H."/>
            <person name="Mori M."/>
            <person name="Yoshida Y."/>
            <person name="Ohtoshi R."/>
            <person name="Malay A.D."/>
            <person name="Moran D.A.P."/>
            <person name="Tomita M."/>
            <person name="Numata K."/>
            <person name="Arakawa K."/>
        </authorList>
    </citation>
    <scope>NUCLEOTIDE SEQUENCE</scope>
</reference>
<proteinExistence type="predicted"/>
<sequence length="129" mass="14780">MSNAIHPLRQIPSDEKIIVLICGTLLLFFSLLHPSECNKLFIRALENPARIFGSSPISRTMYYSAVAEDKIITLTSLVKMWMSKQMVQCVLCLTELKPFTGVQWRVRTEWNIVTGLPNRLIRTPSQMNQ</sequence>
<gene>
    <name evidence="1" type="primary">NCL1_38632</name>
    <name evidence="1" type="ORF">TNCV_2835271</name>
</gene>
<comment type="caution">
    <text evidence="1">The sequence shown here is derived from an EMBL/GenBank/DDBJ whole genome shotgun (WGS) entry which is preliminary data.</text>
</comment>
<keyword evidence="2" id="KW-1185">Reference proteome</keyword>
<organism evidence="1 2">
    <name type="scientific">Trichonephila clavipes</name>
    <name type="common">Golden silk orbweaver</name>
    <name type="synonym">Nephila clavipes</name>
    <dbReference type="NCBI Taxonomy" id="2585209"/>
    <lineage>
        <taxon>Eukaryota</taxon>
        <taxon>Metazoa</taxon>
        <taxon>Ecdysozoa</taxon>
        <taxon>Arthropoda</taxon>
        <taxon>Chelicerata</taxon>
        <taxon>Arachnida</taxon>
        <taxon>Araneae</taxon>
        <taxon>Araneomorphae</taxon>
        <taxon>Entelegynae</taxon>
        <taxon>Araneoidea</taxon>
        <taxon>Nephilidae</taxon>
        <taxon>Trichonephila</taxon>
    </lineage>
</organism>
<evidence type="ECO:0000313" key="2">
    <source>
        <dbReference type="Proteomes" id="UP000887159"/>
    </source>
</evidence>
<name>A0A8X6VBL2_TRICX</name>
<evidence type="ECO:0000313" key="1">
    <source>
        <dbReference type="EMBL" id="GFY00170.1"/>
    </source>
</evidence>
<dbReference type="AlphaFoldDB" id="A0A8X6VBL2"/>
<accession>A0A8X6VBL2</accession>
<protein>
    <submittedName>
        <fullName evidence="1">Uncharacterized protein</fullName>
    </submittedName>
</protein>
<dbReference type="Proteomes" id="UP000887159">
    <property type="component" value="Unassembled WGS sequence"/>
</dbReference>